<sequence length="266" mass="29044">MSYQWSVHLFAGLAERFGTSRLTVETAEPELTAGALKRLLAGKHPEHAGLLQASYVACNQAYASDESAVRPEDELAILPPVSGGEPLPEQTDKENKSGQAPLYVLTRDPIDVNEVLSKVIVPEHGASIAFAGTTREWTEGQRTVLLSYEAYEPMAVQTMKQIGDEIAERWPGALCAITHRLGEVAVAETSVVIAVSSPHRDSCYEASRYAIERLKQIVPIWKKEIWEDGSEWKGHQLGPWNPTAPLEGFRTGTASPAAKGNDESPQ</sequence>
<dbReference type="InterPro" id="IPR003749">
    <property type="entry name" value="ThiS/MoaD-like"/>
</dbReference>
<dbReference type="InterPro" id="IPR003448">
    <property type="entry name" value="Mopterin_biosynth_MoaE"/>
</dbReference>
<dbReference type="SUPFAM" id="SSF54690">
    <property type="entry name" value="Molybdopterin synthase subunit MoaE"/>
    <property type="match status" value="1"/>
</dbReference>
<comment type="caution">
    <text evidence="2">The sequence shown here is derived from an EMBL/GenBank/DDBJ whole genome shotgun (WGS) entry which is preliminary data.</text>
</comment>
<dbReference type="InterPro" id="IPR016155">
    <property type="entry name" value="Mopterin_synth/thiamin_S_b"/>
</dbReference>
<dbReference type="Gene3D" id="3.90.1170.40">
    <property type="entry name" value="Molybdopterin biosynthesis MoaE subunit"/>
    <property type="match status" value="1"/>
</dbReference>
<accession>A0ABW5QRM7</accession>
<dbReference type="CDD" id="cd00754">
    <property type="entry name" value="Ubl_MoaD"/>
    <property type="match status" value="1"/>
</dbReference>
<reference evidence="3" key="1">
    <citation type="journal article" date="2019" name="Int. J. Syst. Evol. Microbiol.">
        <title>The Global Catalogue of Microorganisms (GCM) 10K type strain sequencing project: providing services to taxonomists for standard genome sequencing and annotation.</title>
        <authorList>
            <consortium name="The Broad Institute Genomics Platform"/>
            <consortium name="The Broad Institute Genome Sequencing Center for Infectious Disease"/>
            <person name="Wu L."/>
            <person name="Ma J."/>
        </authorList>
    </citation>
    <scope>NUCLEOTIDE SEQUENCE [LARGE SCALE GENOMIC DNA]</scope>
    <source>
        <strain evidence="3">TISTR 1827</strain>
    </source>
</reference>
<dbReference type="InterPro" id="IPR036563">
    <property type="entry name" value="MoaE_sf"/>
</dbReference>
<dbReference type="RefSeq" id="WP_379269055.1">
    <property type="nucleotide sequence ID" value="NZ_JBHUGT010000050.1"/>
</dbReference>
<dbReference type="EMBL" id="JBHUMY010000001">
    <property type="protein sequence ID" value="MFD2658979.1"/>
    <property type="molecule type" value="Genomic_DNA"/>
</dbReference>
<name>A0ABW5QRM7_9BACL</name>
<dbReference type="Pfam" id="PF02597">
    <property type="entry name" value="ThiS"/>
    <property type="match status" value="1"/>
</dbReference>
<dbReference type="Proteomes" id="UP001597493">
    <property type="component" value="Unassembled WGS sequence"/>
</dbReference>
<dbReference type="SUPFAM" id="SSF54285">
    <property type="entry name" value="MoaD/ThiS"/>
    <property type="match status" value="1"/>
</dbReference>
<organism evidence="2 3">
    <name type="scientific">Paenibacillus thailandensis</name>
    <dbReference type="NCBI Taxonomy" id="393250"/>
    <lineage>
        <taxon>Bacteria</taxon>
        <taxon>Bacillati</taxon>
        <taxon>Bacillota</taxon>
        <taxon>Bacilli</taxon>
        <taxon>Bacillales</taxon>
        <taxon>Paenibacillaceae</taxon>
        <taxon>Paenibacillus</taxon>
    </lineage>
</organism>
<proteinExistence type="predicted"/>
<keyword evidence="3" id="KW-1185">Reference proteome</keyword>
<dbReference type="CDD" id="cd00756">
    <property type="entry name" value="MoaE"/>
    <property type="match status" value="1"/>
</dbReference>
<dbReference type="PANTHER" id="PTHR23404">
    <property type="entry name" value="MOLYBDOPTERIN SYNTHASE RELATED"/>
    <property type="match status" value="1"/>
</dbReference>
<protein>
    <submittedName>
        <fullName evidence="2">Molybdenum cofactor biosynthesis protein MoaE</fullName>
    </submittedName>
</protein>
<gene>
    <name evidence="2" type="ORF">ACFSW5_01725</name>
</gene>
<evidence type="ECO:0000313" key="3">
    <source>
        <dbReference type="Proteomes" id="UP001597493"/>
    </source>
</evidence>
<evidence type="ECO:0000256" key="1">
    <source>
        <dbReference type="SAM" id="MobiDB-lite"/>
    </source>
</evidence>
<feature type="region of interest" description="Disordered" evidence="1">
    <location>
        <begin position="236"/>
        <end position="266"/>
    </location>
</feature>
<dbReference type="Pfam" id="PF02391">
    <property type="entry name" value="MoaE"/>
    <property type="match status" value="1"/>
</dbReference>
<dbReference type="InterPro" id="IPR012675">
    <property type="entry name" value="Beta-grasp_dom_sf"/>
</dbReference>
<evidence type="ECO:0000313" key="2">
    <source>
        <dbReference type="EMBL" id="MFD2658979.1"/>
    </source>
</evidence>
<dbReference type="Gene3D" id="3.10.20.30">
    <property type="match status" value="1"/>
</dbReference>